<dbReference type="Pfam" id="PF01743">
    <property type="entry name" value="PolyA_pol"/>
    <property type="match status" value="1"/>
</dbReference>
<dbReference type="FunFam" id="3.30.460.10:FF:000019">
    <property type="entry name" value="tRNA nucleotidyltransferase cca2"/>
    <property type="match status" value="1"/>
</dbReference>
<feature type="domain" description="Poly A polymerase head" evidence="6">
    <location>
        <begin position="108"/>
        <end position="250"/>
    </location>
</feature>
<dbReference type="InterPro" id="IPR002646">
    <property type="entry name" value="PolA_pol_head_dom"/>
</dbReference>
<evidence type="ECO:0000256" key="3">
    <source>
        <dbReference type="ARBA" id="ARBA00022741"/>
    </source>
</evidence>
<dbReference type="Gene3D" id="3.30.460.10">
    <property type="entry name" value="Beta Polymerase, domain 2"/>
    <property type="match status" value="1"/>
</dbReference>
<dbReference type="CDD" id="cd05398">
    <property type="entry name" value="NT_ClassII-CCAase"/>
    <property type="match status" value="1"/>
</dbReference>
<dbReference type="Pfam" id="PF12627">
    <property type="entry name" value="PolyA_pol_RNAbd"/>
    <property type="match status" value="1"/>
</dbReference>
<organism evidence="8 9">
    <name type="scientific">Arthrobotrys musiformis</name>
    <dbReference type="NCBI Taxonomy" id="47236"/>
    <lineage>
        <taxon>Eukaryota</taxon>
        <taxon>Fungi</taxon>
        <taxon>Dikarya</taxon>
        <taxon>Ascomycota</taxon>
        <taxon>Pezizomycotina</taxon>
        <taxon>Orbiliomycetes</taxon>
        <taxon>Orbiliales</taxon>
        <taxon>Orbiliaceae</taxon>
        <taxon>Arthrobotrys</taxon>
    </lineage>
</organism>
<proteinExistence type="inferred from homology"/>
<protein>
    <submittedName>
        <fullName evidence="8">CCA tRNA nucleotidyltransferase, mitochondrial</fullName>
    </submittedName>
</protein>
<dbReference type="GO" id="GO:0052929">
    <property type="term" value="F:ATP:3'-cytidine-cytidine-tRNA adenylyltransferase activity"/>
    <property type="evidence" value="ECO:0007669"/>
    <property type="project" value="TreeGrafter"/>
</dbReference>
<dbReference type="GO" id="GO:0052927">
    <property type="term" value="F:CC tRNA cytidylyltransferase activity"/>
    <property type="evidence" value="ECO:0007669"/>
    <property type="project" value="TreeGrafter"/>
</dbReference>
<evidence type="ECO:0000256" key="5">
    <source>
        <dbReference type="RuleBase" id="RU003953"/>
    </source>
</evidence>
<gene>
    <name evidence="8" type="primary">CCA1</name>
    <name evidence="8" type="ORF">TWF481_010107</name>
</gene>
<dbReference type="GO" id="GO:0005739">
    <property type="term" value="C:mitochondrion"/>
    <property type="evidence" value="ECO:0007669"/>
    <property type="project" value="UniProtKB-ARBA"/>
</dbReference>
<accession>A0AAV9VZV7</accession>
<feature type="domain" description="tRNA nucleotidyltransferase/poly(A) polymerase RNA and SrmB- binding" evidence="7">
    <location>
        <begin position="278"/>
        <end position="336"/>
    </location>
</feature>
<dbReference type="PANTHER" id="PTHR13734">
    <property type="entry name" value="TRNA-NUCLEOTIDYLTRANSFERASE"/>
    <property type="match status" value="1"/>
</dbReference>
<sequence length="579" mass="65944">MLRPCVINRQLRLLQRPSSDSPHHTHNRHFSALINRRIPHPHILSILHSHCRTRLLSLSSPQSSKRRKMEVEIPTITLTPEEEKVRSLLVDVAKSIDSTSPKAEETVLRITGGWVRDKLLNGKSHDIDIGINNMTGFEFASHLSSFLTENVEKYGIPAKSVHKIESNPEKSKHLETATTKILDLDIDFVNLRCESYSDESRIPKMEFGTPIQDALRRDACVNALFYNLMTQEVEDFTTRGLTDLKNHILRTPLPPKQTFQDDPLRVLRLIRFASRLSFTIDPSATAAMQHQSIKTALRQKISRERVGVEIEKMLYGDHPYAAIDLIDRLDLSTAILEIPKLSQEQLDNEVKPAHTRYAIDTLKWLLSDFRNVEGYNAVQTLILTKREEYLTWLFAAITPWIKILITDNKKNRQSAGVVAARDGLKLSNKDTESLEKMAQANNLVKYTVPTYHSLPRSVLGGFVRKMGAEWRLQVFASLLIDLVEIRAEGGELGGVGDLRHIMGYEEFLRKLYVENVGEAWDLKCLLTGNEVAKAMGHKPGRWMKKALEEVMEWQLDNPDGTKEDALANIEEIVIQPQYV</sequence>
<evidence type="ECO:0000256" key="1">
    <source>
        <dbReference type="ARBA" id="ARBA00007265"/>
    </source>
</evidence>
<dbReference type="Gene3D" id="1.10.3090.10">
    <property type="entry name" value="cca-adding enzyme, domain 2"/>
    <property type="match status" value="1"/>
</dbReference>
<dbReference type="EMBL" id="JAVHJL010000007">
    <property type="protein sequence ID" value="KAK6499751.1"/>
    <property type="molecule type" value="Genomic_DNA"/>
</dbReference>
<keyword evidence="9" id="KW-1185">Reference proteome</keyword>
<reference evidence="8 9" key="1">
    <citation type="submission" date="2023-08" db="EMBL/GenBank/DDBJ databases">
        <authorList>
            <person name="Palmer J.M."/>
        </authorList>
    </citation>
    <scope>NUCLEOTIDE SEQUENCE [LARGE SCALE GENOMIC DNA]</scope>
    <source>
        <strain evidence="8 9">TWF481</strain>
    </source>
</reference>
<comment type="similarity">
    <text evidence="1 5">Belongs to the tRNA nucleotidyltransferase/poly(A) polymerase family.</text>
</comment>
<evidence type="ECO:0000313" key="9">
    <source>
        <dbReference type="Proteomes" id="UP001370758"/>
    </source>
</evidence>
<name>A0AAV9VZV7_9PEZI</name>
<dbReference type="GO" id="GO:0003723">
    <property type="term" value="F:RNA binding"/>
    <property type="evidence" value="ECO:0007669"/>
    <property type="project" value="UniProtKB-KW"/>
</dbReference>
<comment type="caution">
    <text evidence="8">The sequence shown here is derived from an EMBL/GenBank/DDBJ whole genome shotgun (WGS) entry which is preliminary data.</text>
</comment>
<dbReference type="AlphaFoldDB" id="A0AAV9VZV7"/>
<dbReference type="GO" id="GO:0000166">
    <property type="term" value="F:nucleotide binding"/>
    <property type="evidence" value="ECO:0007669"/>
    <property type="project" value="UniProtKB-KW"/>
</dbReference>
<keyword evidence="4 5" id="KW-0694">RNA-binding</keyword>
<evidence type="ECO:0000259" key="7">
    <source>
        <dbReference type="Pfam" id="PF12627"/>
    </source>
</evidence>
<dbReference type="Proteomes" id="UP001370758">
    <property type="component" value="Unassembled WGS sequence"/>
</dbReference>
<evidence type="ECO:0000313" key="8">
    <source>
        <dbReference type="EMBL" id="KAK6499751.1"/>
    </source>
</evidence>
<evidence type="ECO:0000256" key="2">
    <source>
        <dbReference type="ARBA" id="ARBA00022679"/>
    </source>
</evidence>
<dbReference type="SUPFAM" id="SSF81301">
    <property type="entry name" value="Nucleotidyltransferase"/>
    <property type="match status" value="1"/>
</dbReference>
<dbReference type="SUPFAM" id="SSF81891">
    <property type="entry name" value="Poly A polymerase C-terminal region-like"/>
    <property type="match status" value="1"/>
</dbReference>
<dbReference type="PANTHER" id="PTHR13734:SF5">
    <property type="entry name" value="CCA TRNA NUCLEOTIDYLTRANSFERASE, MITOCHONDRIAL"/>
    <property type="match status" value="1"/>
</dbReference>
<dbReference type="InterPro" id="IPR043519">
    <property type="entry name" value="NT_sf"/>
</dbReference>
<dbReference type="InterPro" id="IPR032828">
    <property type="entry name" value="PolyA_RNA-bd"/>
</dbReference>
<evidence type="ECO:0000259" key="6">
    <source>
        <dbReference type="Pfam" id="PF01743"/>
    </source>
</evidence>
<keyword evidence="3" id="KW-0547">Nucleotide-binding</keyword>
<evidence type="ECO:0000256" key="4">
    <source>
        <dbReference type="ARBA" id="ARBA00022884"/>
    </source>
</evidence>
<dbReference type="GO" id="GO:0001680">
    <property type="term" value="P:tRNA 3'-terminal CCA addition"/>
    <property type="evidence" value="ECO:0007669"/>
    <property type="project" value="TreeGrafter"/>
</dbReference>
<keyword evidence="2 5" id="KW-0808">Transferase</keyword>